<feature type="transmembrane region" description="Helical" evidence="1">
    <location>
        <begin position="104"/>
        <end position="126"/>
    </location>
</feature>
<evidence type="ECO:0000259" key="2">
    <source>
        <dbReference type="Pfam" id="PF00892"/>
    </source>
</evidence>
<gene>
    <name evidence="3" type="ORF">METZ01_LOCUS430455</name>
</gene>
<keyword evidence="1" id="KW-1133">Transmembrane helix</keyword>
<dbReference type="InterPro" id="IPR000620">
    <property type="entry name" value="EamA_dom"/>
</dbReference>
<dbReference type="EMBL" id="UINC01172499">
    <property type="protein sequence ID" value="SVD77601.1"/>
    <property type="molecule type" value="Genomic_DNA"/>
</dbReference>
<feature type="transmembrane region" description="Helical" evidence="1">
    <location>
        <begin position="41"/>
        <end position="60"/>
    </location>
</feature>
<reference evidence="3" key="1">
    <citation type="submission" date="2018-05" db="EMBL/GenBank/DDBJ databases">
        <authorList>
            <person name="Lanie J.A."/>
            <person name="Ng W.-L."/>
            <person name="Kazmierczak K.M."/>
            <person name="Andrzejewski T.M."/>
            <person name="Davidsen T.M."/>
            <person name="Wayne K.J."/>
            <person name="Tettelin H."/>
            <person name="Glass J.I."/>
            <person name="Rusch D."/>
            <person name="Podicherti R."/>
            <person name="Tsui H.-C.T."/>
            <person name="Winkler M.E."/>
        </authorList>
    </citation>
    <scope>NUCLEOTIDE SEQUENCE</scope>
</reference>
<dbReference type="Pfam" id="PF00892">
    <property type="entry name" value="EamA"/>
    <property type="match status" value="1"/>
</dbReference>
<evidence type="ECO:0000313" key="3">
    <source>
        <dbReference type="EMBL" id="SVD77601.1"/>
    </source>
</evidence>
<sequence>CGWCRLDYDRKAPQMKLLDLATASAVNLYAHLPLAARRQEMTGYIFGLLAGFFYGAWNVIAKTTINDYQIPPILFATIAFCFGVLMFAPFLVMGVPKAFVNSRFSLAMFALSGIASGSGIIALSFSLEKADVTVVAPVVSVSPLITLVIVRTFMERLEKVTWTLLVGVLLVVGGTVMVVVGDTVL</sequence>
<evidence type="ECO:0000256" key="1">
    <source>
        <dbReference type="SAM" id="Phobius"/>
    </source>
</evidence>
<dbReference type="InterPro" id="IPR037185">
    <property type="entry name" value="EmrE-like"/>
</dbReference>
<dbReference type="SUPFAM" id="SSF103481">
    <property type="entry name" value="Multidrug resistance efflux transporter EmrE"/>
    <property type="match status" value="1"/>
</dbReference>
<organism evidence="3">
    <name type="scientific">marine metagenome</name>
    <dbReference type="NCBI Taxonomy" id="408172"/>
    <lineage>
        <taxon>unclassified sequences</taxon>
        <taxon>metagenomes</taxon>
        <taxon>ecological metagenomes</taxon>
    </lineage>
</organism>
<feature type="domain" description="EamA" evidence="2">
    <location>
        <begin position="42"/>
        <end position="179"/>
    </location>
</feature>
<feature type="transmembrane region" description="Helical" evidence="1">
    <location>
        <begin position="72"/>
        <end position="92"/>
    </location>
</feature>
<protein>
    <recommendedName>
        <fullName evidence="2">EamA domain-containing protein</fullName>
    </recommendedName>
</protein>
<feature type="non-terminal residue" evidence="3">
    <location>
        <position position="1"/>
    </location>
</feature>
<accession>A0A382Y494</accession>
<keyword evidence="1" id="KW-0472">Membrane</keyword>
<feature type="transmembrane region" description="Helical" evidence="1">
    <location>
        <begin position="162"/>
        <end position="181"/>
    </location>
</feature>
<keyword evidence="1" id="KW-0812">Transmembrane</keyword>
<dbReference type="GO" id="GO:0016020">
    <property type="term" value="C:membrane"/>
    <property type="evidence" value="ECO:0007669"/>
    <property type="project" value="InterPro"/>
</dbReference>
<feature type="transmembrane region" description="Helical" evidence="1">
    <location>
        <begin position="132"/>
        <end position="150"/>
    </location>
</feature>
<proteinExistence type="predicted"/>
<dbReference type="AlphaFoldDB" id="A0A382Y494"/>
<name>A0A382Y494_9ZZZZ</name>